<dbReference type="GO" id="GO:0008483">
    <property type="term" value="F:transaminase activity"/>
    <property type="evidence" value="ECO:0007669"/>
    <property type="project" value="InterPro"/>
</dbReference>
<dbReference type="Gene3D" id="3.90.1150.10">
    <property type="entry name" value="Aspartate Aminotransferase, domain 1"/>
    <property type="match status" value="1"/>
</dbReference>
<evidence type="ECO:0000256" key="1">
    <source>
        <dbReference type="ARBA" id="ARBA00008954"/>
    </source>
</evidence>
<comment type="similarity">
    <text evidence="1 3">Belongs to the class-III pyridoxal-phosphate-dependent aminotransferase family.</text>
</comment>
<dbReference type="EMBL" id="JAQMWT010000028">
    <property type="protein sequence ID" value="KAJ8613535.1"/>
    <property type="molecule type" value="Genomic_DNA"/>
</dbReference>
<evidence type="ECO:0000256" key="3">
    <source>
        <dbReference type="RuleBase" id="RU003560"/>
    </source>
</evidence>
<gene>
    <name evidence="4" type="ORF">CTAYLR_002152</name>
</gene>
<dbReference type="PANTHER" id="PTHR43094">
    <property type="entry name" value="AMINOTRANSFERASE"/>
    <property type="match status" value="1"/>
</dbReference>
<accession>A0AAD7UPV9</accession>
<keyword evidence="5" id="KW-1185">Reference proteome</keyword>
<dbReference type="SUPFAM" id="SSF53383">
    <property type="entry name" value="PLP-dependent transferases"/>
    <property type="match status" value="1"/>
</dbReference>
<dbReference type="GO" id="GO:0030170">
    <property type="term" value="F:pyridoxal phosphate binding"/>
    <property type="evidence" value="ECO:0007669"/>
    <property type="project" value="InterPro"/>
</dbReference>
<dbReference type="AlphaFoldDB" id="A0AAD7UPV9"/>
<dbReference type="InterPro" id="IPR049704">
    <property type="entry name" value="Aminotrans_3_PPA_site"/>
</dbReference>
<sequence>MKCAMISSNLLARAGIPNRVVDAKLGVRAVVAGDETLVLGGACAEIATGPRLAALVRPGHEKEALALARLEKDEPTAPLSVHTSIGHPGAVVDVLRAIEPHVPASWTDDWRLSLQLDGASAVRAACDLLLRQCDRFAPVAVGMESYHGPPSSSVGGVGVLDRALKPPQLSYPIPSPFRRRAGEADGDFNARVFDEFRQFCKASSPQVVVFEPQWGSSLAAMPWPVELLRACVAEARESGAKVLCDEVMCGMARHGLGRLFLSDAWRLDPDAISLGKALGAGVNPIAGVLVRHSDAPPLEIHTYAGASERALMAAAATLDALGDDAPLAAAARRAGDWLAAAMEELQAASRGRLLCHGLGLMRGAIFAHRDAAQRARFGDVFRANCERRAVLPYHVPVGGFMITPPYDVDLGTLEEGLRRIGQALDDTYATVRWDDAGLAT</sequence>
<comment type="caution">
    <text evidence="4">The sequence shown here is derived from an EMBL/GenBank/DDBJ whole genome shotgun (WGS) entry which is preliminary data.</text>
</comment>
<dbReference type="InterPro" id="IPR015424">
    <property type="entry name" value="PyrdxlP-dep_Trfase"/>
</dbReference>
<keyword evidence="2 3" id="KW-0663">Pyridoxal phosphate</keyword>
<reference evidence="4" key="1">
    <citation type="submission" date="2023-01" db="EMBL/GenBank/DDBJ databases">
        <title>Metagenome sequencing of chrysophaentin producing Chrysophaeum taylorii.</title>
        <authorList>
            <person name="Davison J."/>
            <person name="Bewley C."/>
        </authorList>
    </citation>
    <scope>NUCLEOTIDE SEQUENCE</scope>
    <source>
        <strain evidence="4">NIES-1699</strain>
    </source>
</reference>
<evidence type="ECO:0000256" key="2">
    <source>
        <dbReference type="ARBA" id="ARBA00022898"/>
    </source>
</evidence>
<dbReference type="Proteomes" id="UP001230188">
    <property type="component" value="Unassembled WGS sequence"/>
</dbReference>
<dbReference type="PROSITE" id="PS00600">
    <property type="entry name" value="AA_TRANSFER_CLASS_3"/>
    <property type="match status" value="1"/>
</dbReference>
<dbReference type="InterPro" id="IPR005814">
    <property type="entry name" value="Aminotrans_3"/>
</dbReference>
<name>A0AAD7UPV9_9STRA</name>
<evidence type="ECO:0000313" key="5">
    <source>
        <dbReference type="Proteomes" id="UP001230188"/>
    </source>
</evidence>
<dbReference type="InterPro" id="IPR015421">
    <property type="entry name" value="PyrdxlP-dep_Trfase_major"/>
</dbReference>
<dbReference type="Gene3D" id="3.40.640.10">
    <property type="entry name" value="Type I PLP-dependent aspartate aminotransferase-like (Major domain)"/>
    <property type="match status" value="1"/>
</dbReference>
<evidence type="ECO:0000313" key="4">
    <source>
        <dbReference type="EMBL" id="KAJ8613535.1"/>
    </source>
</evidence>
<dbReference type="PANTHER" id="PTHR43094:SF1">
    <property type="entry name" value="AMINOTRANSFERASE CLASS-III"/>
    <property type="match status" value="1"/>
</dbReference>
<organism evidence="4 5">
    <name type="scientific">Chrysophaeum taylorii</name>
    <dbReference type="NCBI Taxonomy" id="2483200"/>
    <lineage>
        <taxon>Eukaryota</taxon>
        <taxon>Sar</taxon>
        <taxon>Stramenopiles</taxon>
        <taxon>Ochrophyta</taxon>
        <taxon>Pelagophyceae</taxon>
        <taxon>Pelagomonadales</taxon>
        <taxon>Pelagomonadaceae</taxon>
        <taxon>Chrysophaeum</taxon>
    </lineage>
</organism>
<proteinExistence type="inferred from homology"/>
<dbReference type="InterPro" id="IPR015422">
    <property type="entry name" value="PyrdxlP-dep_Trfase_small"/>
</dbReference>
<protein>
    <submittedName>
        <fullName evidence="4">Uncharacterized protein</fullName>
    </submittedName>
</protein>
<dbReference type="Pfam" id="PF00202">
    <property type="entry name" value="Aminotran_3"/>
    <property type="match status" value="1"/>
</dbReference>